<evidence type="ECO:0000259" key="3">
    <source>
        <dbReference type="Pfam" id="PF13458"/>
    </source>
</evidence>
<dbReference type="PANTHER" id="PTHR30483">
    <property type="entry name" value="LEUCINE-SPECIFIC-BINDING PROTEIN"/>
    <property type="match status" value="1"/>
</dbReference>
<dbReference type="AlphaFoldDB" id="A0AAU9R0F0"/>
<name>A0AAU9R0F0_9LACO</name>
<dbReference type="Pfam" id="PF13458">
    <property type="entry name" value="Peripla_BP_6"/>
    <property type="match status" value="1"/>
</dbReference>
<dbReference type="InterPro" id="IPR028081">
    <property type="entry name" value="Leu-bd"/>
</dbReference>
<dbReference type="CDD" id="cd06347">
    <property type="entry name" value="PBP1_ABC_LivK_ligand_binding-like"/>
    <property type="match status" value="1"/>
</dbReference>
<dbReference type="SUPFAM" id="SSF53822">
    <property type="entry name" value="Periplasmic binding protein-like I"/>
    <property type="match status" value="1"/>
</dbReference>
<sequence>MYLIEMGKTVMNFKKAFGVAAATMMSAAALTGCVTAKTSSTAGNKSSDNTIRIGVNLELSGSVASYGQQEKKGVVLAAQEINKKGVKIGGKTYKVKLFISDNKSSTSTAASVAAQMANSDKIVAQVGPAATAYATASIANLTKAGVPMVGPSATASEFTQTKSGQTQKYAFRACFIDPFQGKKAADFVYNTLKKKRVAILADNSTDYGTGLTKSFTKEFKKLGGKVVTTQYFQSGDKDFNSTLTTIKGKKPDALYLPGYYTEIGLILKQAREMGLNVPVVGADGMGSPKLAQIAGKKNATNVYYTTHFSIKSKEPEVVKFLKTYKAKYGEEPATFSSLSYDSVYMIVDAAKKEGEVSSSAIQKGLATLKNFKGVTGKITMDSKHNPQKSVVVEQMTNGKINKAYTVK</sequence>
<gene>
    <name evidence="4" type="primary">livJ</name>
    <name evidence="4" type="ORF">LDD865_0722</name>
</gene>
<evidence type="ECO:0000256" key="2">
    <source>
        <dbReference type="ARBA" id="ARBA00022729"/>
    </source>
</evidence>
<dbReference type="PANTHER" id="PTHR30483:SF6">
    <property type="entry name" value="PERIPLASMIC BINDING PROTEIN OF ABC TRANSPORTER FOR NATURAL AMINO ACIDS"/>
    <property type="match status" value="1"/>
</dbReference>
<dbReference type="InterPro" id="IPR051010">
    <property type="entry name" value="BCAA_transport"/>
</dbReference>
<dbReference type="Proteomes" id="UP001295440">
    <property type="component" value="Chromosome"/>
</dbReference>
<organism evidence="4 5">
    <name type="scientific">Lactobacillus delbrueckii subsp. delbrueckii</name>
    <dbReference type="NCBI Taxonomy" id="83684"/>
    <lineage>
        <taxon>Bacteria</taxon>
        <taxon>Bacillati</taxon>
        <taxon>Bacillota</taxon>
        <taxon>Bacilli</taxon>
        <taxon>Lactobacillales</taxon>
        <taxon>Lactobacillaceae</taxon>
        <taxon>Lactobacillus</taxon>
    </lineage>
</organism>
<reference evidence="4" key="1">
    <citation type="submission" date="2022-02" db="EMBL/GenBank/DDBJ databases">
        <authorList>
            <person name="Deutsch MARIE S."/>
        </authorList>
    </citation>
    <scope>NUCLEOTIDE SEQUENCE</scope>
    <source>
        <strain evidence="4">CIRM-BIA865</strain>
    </source>
</reference>
<keyword evidence="2" id="KW-0732">Signal</keyword>
<protein>
    <submittedName>
        <fullName evidence="4">Branched-chain amino acid ABC transporter, amino acid-binding protein (TC 3.A.1.4.1)</fullName>
    </submittedName>
</protein>
<feature type="domain" description="Leucine-binding protein" evidence="3">
    <location>
        <begin position="50"/>
        <end position="393"/>
    </location>
</feature>
<dbReference type="InterPro" id="IPR028082">
    <property type="entry name" value="Peripla_BP_I"/>
</dbReference>
<accession>A0AAU9R0F0</accession>
<comment type="similarity">
    <text evidence="1">Belongs to the leucine-binding protein family.</text>
</comment>
<dbReference type="Gene3D" id="3.40.50.2300">
    <property type="match status" value="2"/>
</dbReference>
<proteinExistence type="inferred from homology"/>
<evidence type="ECO:0000256" key="1">
    <source>
        <dbReference type="ARBA" id="ARBA00010062"/>
    </source>
</evidence>
<evidence type="ECO:0000313" key="4">
    <source>
        <dbReference type="EMBL" id="CAH1705881.1"/>
    </source>
</evidence>
<dbReference type="EMBL" id="OV915080">
    <property type="protein sequence ID" value="CAH1705881.1"/>
    <property type="molecule type" value="Genomic_DNA"/>
</dbReference>
<evidence type="ECO:0000313" key="5">
    <source>
        <dbReference type="Proteomes" id="UP001295440"/>
    </source>
</evidence>